<name>A0A931NHC5_9BURK</name>
<dbReference type="EMBL" id="JAEDAK010000005">
    <property type="protein sequence ID" value="MBH9576934.1"/>
    <property type="molecule type" value="Genomic_DNA"/>
</dbReference>
<protein>
    <submittedName>
        <fullName evidence="2">Phosphopantetheine adenylyltransferase</fullName>
    </submittedName>
</protein>
<comment type="caution">
    <text evidence="2">The sequence shown here is derived from an EMBL/GenBank/DDBJ whole genome shotgun (WGS) entry which is preliminary data.</text>
</comment>
<keyword evidence="1" id="KW-1133">Transmembrane helix</keyword>
<proteinExistence type="predicted"/>
<keyword evidence="1" id="KW-0472">Membrane</keyword>
<dbReference type="RefSeq" id="WP_198110596.1">
    <property type="nucleotide sequence ID" value="NZ_JAEDAK010000005.1"/>
</dbReference>
<accession>A0A931NHC5</accession>
<dbReference type="AlphaFoldDB" id="A0A931NHC5"/>
<organism evidence="2 3">
    <name type="scientific">Inhella proteolytica</name>
    <dbReference type="NCBI Taxonomy" id="2795029"/>
    <lineage>
        <taxon>Bacteria</taxon>
        <taxon>Pseudomonadati</taxon>
        <taxon>Pseudomonadota</taxon>
        <taxon>Betaproteobacteria</taxon>
        <taxon>Burkholderiales</taxon>
        <taxon>Sphaerotilaceae</taxon>
        <taxon>Inhella</taxon>
    </lineage>
</organism>
<reference evidence="2" key="1">
    <citation type="submission" date="2020-12" db="EMBL/GenBank/DDBJ databases">
        <title>The genome sequence of Inhella sp. 1Y17.</title>
        <authorList>
            <person name="Liu Y."/>
        </authorList>
    </citation>
    <scope>NUCLEOTIDE SEQUENCE</scope>
    <source>
        <strain evidence="2">1Y17</strain>
    </source>
</reference>
<sequence length="124" mass="13021">MRHLVPAALLLAGLIHLLPLAGLLGPEALQRLYGLPAEEPNLQILLRHRALLFGLLGAFLCAAAFRPAWQGPALLMAGLSMAGFILLTLAVGGANTALQRVLWIDAGALALLLLAPLLGRVNPQ</sequence>
<keyword evidence="3" id="KW-1185">Reference proteome</keyword>
<feature type="transmembrane region" description="Helical" evidence="1">
    <location>
        <begin position="73"/>
        <end position="94"/>
    </location>
</feature>
<feature type="transmembrane region" description="Helical" evidence="1">
    <location>
        <begin position="100"/>
        <end position="119"/>
    </location>
</feature>
<keyword evidence="2" id="KW-0548">Nucleotidyltransferase</keyword>
<evidence type="ECO:0000313" key="3">
    <source>
        <dbReference type="Proteomes" id="UP000613266"/>
    </source>
</evidence>
<gene>
    <name evidence="2" type="ORF">I7X39_08450</name>
</gene>
<feature type="transmembrane region" description="Helical" evidence="1">
    <location>
        <begin position="50"/>
        <end position="66"/>
    </location>
</feature>
<keyword evidence="2" id="KW-0808">Transferase</keyword>
<evidence type="ECO:0000256" key="1">
    <source>
        <dbReference type="SAM" id="Phobius"/>
    </source>
</evidence>
<dbReference type="Proteomes" id="UP000613266">
    <property type="component" value="Unassembled WGS sequence"/>
</dbReference>
<evidence type="ECO:0000313" key="2">
    <source>
        <dbReference type="EMBL" id="MBH9576934.1"/>
    </source>
</evidence>
<dbReference type="GO" id="GO:0016779">
    <property type="term" value="F:nucleotidyltransferase activity"/>
    <property type="evidence" value="ECO:0007669"/>
    <property type="project" value="UniProtKB-KW"/>
</dbReference>
<keyword evidence="1" id="KW-0812">Transmembrane</keyword>